<evidence type="ECO:0000256" key="8">
    <source>
        <dbReference type="PROSITE-ProRule" id="PRU01360"/>
    </source>
</evidence>
<keyword evidence="4 8" id="KW-0812">Transmembrane</keyword>
<dbReference type="InterPro" id="IPR008969">
    <property type="entry name" value="CarboxyPept-like_regulatory"/>
</dbReference>
<evidence type="ECO:0000256" key="6">
    <source>
        <dbReference type="ARBA" id="ARBA00023136"/>
    </source>
</evidence>
<dbReference type="GO" id="GO:0044718">
    <property type="term" value="P:siderophore transmembrane transport"/>
    <property type="evidence" value="ECO:0007669"/>
    <property type="project" value="TreeGrafter"/>
</dbReference>
<dbReference type="Pfam" id="PF13715">
    <property type="entry name" value="CarbopepD_reg_2"/>
    <property type="match status" value="1"/>
</dbReference>
<protein>
    <submittedName>
        <fullName evidence="12">SusC/RagA family TonB-linked outer membrane protein</fullName>
    </submittedName>
</protein>
<dbReference type="GO" id="GO:0015344">
    <property type="term" value="F:siderophore uptake transmembrane transporter activity"/>
    <property type="evidence" value="ECO:0007669"/>
    <property type="project" value="TreeGrafter"/>
</dbReference>
<keyword evidence="13" id="KW-1185">Reference proteome</keyword>
<evidence type="ECO:0000256" key="4">
    <source>
        <dbReference type="ARBA" id="ARBA00022692"/>
    </source>
</evidence>
<feature type="signal peptide" evidence="10">
    <location>
        <begin position="1"/>
        <end position="23"/>
    </location>
</feature>
<dbReference type="Proteomes" id="UP000286701">
    <property type="component" value="Unassembled WGS sequence"/>
</dbReference>
<evidence type="ECO:0000256" key="3">
    <source>
        <dbReference type="ARBA" id="ARBA00022452"/>
    </source>
</evidence>
<comment type="caution">
    <text evidence="12">The sequence shown here is derived from an EMBL/GenBank/DDBJ whole genome shotgun (WGS) entry which is preliminary data.</text>
</comment>
<dbReference type="InterPro" id="IPR012910">
    <property type="entry name" value="Plug_dom"/>
</dbReference>
<dbReference type="Pfam" id="PF07715">
    <property type="entry name" value="Plug"/>
    <property type="match status" value="1"/>
</dbReference>
<evidence type="ECO:0000256" key="1">
    <source>
        <dbReference type="ARBA" id="ARBA00004571"/>
    </source>
</evidence>
<evidence type="ECO:0000256" key="7">
    <source>
        <dbReference type="ARBA" id="ARBA00023237"/>
    </source>
</evidence>
<dbReference type="OrthoDB" id="9768177at2"/>
<dbReference type="GO" id="GO:0009279">
    <property type="term" value="C:cell outer membrane"/>
    <property type="evidence" value="ECO:0007669"/>
    <property type="project" value="UniProtKB-SubCell"/>
</dbReference>
<proteinExistence type="inferred from homology"/>
<dbReference type="InterPro" id="IPR039426">
    <property type="entry name" value="TonB-dep_rcpt-like"/>
</dbReference>
<evidence type="ECO:0000256" key="2">
    <source>
        <dbReference type="ARBA" id="ARBA00022448"/>
    </source>
</evidence>
<dbReference type="PROSITE" id="PS52016">
    <property type="entry name" value="TONB_DEPENDENT_REC_3"/>
    <property type="match status" value="1"/>
</dbReference>
<evidence type="ECO:0000256" key="10">
    <source>
        <dbReference type="SAM" id="SignalP"/>
    </source>
</evidence>
<dbReference type="Gene3D" id="2.60.40.1120">
    <property type="entry name" value="Carboxypeptidase-like, regulatory domain"/>
    <property type="match status" value="1"/>
</dbReference>
<dbReference type="InterPro" id="IPR036942">
    <property type="entry name" value="Beta-barrel_TonB_sf"/>
</dbReference>
<keyword evidence="5 10" id="KW-0732">Signal</keyword>
<evidence type="ECO:0000256" key="5">
    <source>
        <dbReference type="ARBA" id="ARBA00022729"/>
    </source>
</evidence>
<reference evidence="12 13" key="1">
    <citation type="submission" date="2019-01" db="EMBL/GenBank/DDBJ databases">
        <title>Mucilaginibacter antarcticum sp. nov., isolated from antarctic soil.</title>
        <authorList>
            <person name="Yan Y.-Q."/>
            <person name="Du Z.-J."/>
        </authorList>
    </citation>
    <scope>NUCLEOTIDE SEQUENCE [LARGE SCALE GENOMIC DNA]</scope>
    <source>
        <strain evidence="12 13">F01003</strain>
    </source>
</reference>
<dbReference type="PANTHER" id="PTHR30069:SF29">
    <property type="entry name" value="HEMOGLOBIN AND HEMOGLOBIN-HAPTOGLOBIN-BINDING PROTEIN 1-RELATED"/>
    <property type="match status" value="1"/>
</dbReference>
<sequence>MKKSFLKSFLGILLALFCQYSYAQSRRVTGTVTAKEDGLALPGVSVILKGSHTGAQTGVDGKFSLIVPSSGGTLVFSFIGYKISEVPIGTDNVVNVVLQPDNNLLSEVVVTGSGVATSKAKLGIAVESLSGKALSSSPQASIDQGLVGQVAGAQISSVDGTPGARTNILLRGVNTVQGSTSPMILVDGIESRTTDISQLDPATVDHIEIVQGAAASTIYGAQGANGVIQIFTKKGRIGKTRIDVSTSVSSNDYLNLGNVHQAMLSSFKTDANGLFIDADGNPIAIDQDGRYTGIQWAYGADPGNGSPTAMSNPLNIAHQQYGTNLNYYDHLKQLFRTSYTTNNSVAISGANEKSDYNLTVSNNNQQSNIKNNGYNNRTNLTANLGSELFKGFTIRSVTQLIYTKNTLNPNYGIGNSGGIFDVLNASPFYDFNRKNADGSYPMSLNSGTISVNGSNPNYYTQWANRISNREDLLQSIMADYKVNKFLTLNAKYGLNYQHTEENIVFKDQSKTLTAIDLGSYYGFFASLPKGELVKNTSSTVFQNFNTSAVINTDFVKDFKINLPITTSTYLGFDYRNSNDKQFNTYGLELPEYEIFNFQQTASQAVSYDYTTPFVTYGFVLNQKIDFGDYAGVAGGFRTDYSSAFGAGSKPFTFPNANAYIRVSSFDFWKNSFLGNALPDFKIRGGYGQAGTQPYPFDRYPTINPGHFGGGLIFSLPTALANPNLKVEVSKEYEIGTDFSIKGASGNWFNEITLSGTYWNRKASNVIYNVNTAPSTGGTQIKTNAIGLASNGVQASLNLGILKSKDFSWHFTTNFSHQTTTITSTGGEPIILGTAAGSTQLTLVAGQKIGQLFGNKALTSVSETNSLGVPYILPADYDKYTIVNGRVVNIANKGIQFANEATPLGDPNPKFNMSFINALSYKSLTLGFQFDWVYGSHLYNQTKEWQYRDGISGDYDVPVNIGGTSGAYTAYYRSAYADIIGGRNGARNGTKDYFYEGSSFLRLRNITLGYDFSSLISRKVFKRALLTFTGRNLVTVTKYTGFDPEISSGASNSPFDRGVDHDSTPNSKSYQIGLNLGF</sequence>
<gene>
    <name evidence="12" type="ORF">EPL05_03795</name>
</gene>
<feature type="region of interest" description="Disordered" evidence="9">
    <location>
        <begin position="1050"/>
        <end position="1077"/>
    </location>
</feature>
<evidence type="ECO:0000313" key="12">
    <source>
        <dbReference type="EMBL" id="RWY55509.1"/>
    </source>
</evidence>
<dbReference type="RefSeq" id="WP_128532263.1">
    <property type="nucleotide sequence ID" value="NZ_SBIW01000002.1"/>
</dbReference>
<dbReference type="Gene3D" id="2.40.170.20">
    <property type="entry name" value="TonB-dependent receptor, beta-barrel domain"/>
    <property type="match status" value="1"/>
</dbReference>
<comment type="subcellular location">
    <subcellularLocation>
        <location evidence="1 8">Cell outer membrane</location>
        <topology evidence="1 8">Multi-pass membrane protein</topology>
    </subcellularLocation>
</comment>
<keyword evidence="3 8" id="KW-1134">Transmembrane beta strand</keyword>
<keyword evidence="7 8" id="KW-0998">Cell outer membrane</keyword>
<feature type="chain" id="PRO_5019251954" evidence="10">
    <location>
        <begin position="24"/>
        <end position="1077"/>
    </location>
</feature>
<dbReference type="SUPFAM" id="SSF56935">
    <property type="entry name" value="Porins"/>
    <property type="match status" value="1"/>
</dbReference>
<comment type="similarity">
    <text evidence="8">Belongs to the TonB-dependent receptor family.</text>
</comment>
<dbReference type="EMBL" id="SBIW01000002">
    <property type="protein sequence ID" value="RWY55509.1"/>
    <property type="molecule type" value="Genomic_DNA"/>
</dbReference>
<dbReference type="NCBIfam" id="TIGR04056">
    <property type="entry name" value="OMP_RagA_SusC"/>
    <property type="match status" value="1"/>
</dbReference>
<dbReference type="InterPro" id="IPR037066">
    <property type="entry name" value="Plug_dom_sf"/>
</dbReference>
<keyword evidence="2 8" id="KW-0813">Transport</keyword>
<organism evidence="12 13">
    <name type="scientific">Mucilaginibacter gilvus</name>
    <dbReference type="NCBI Taxonomy" id="2305909"/>
    <lineage>
        <taxon>Bacteria</taxon>
        <taxon>Pseudomonadati</taxon>
        <taxon>Bacteroidota</taxon>
        <taxon>Sphingobacteriia</taxon>
        <taxon>Sphingobacteriales</taxon>
        <taxon>Sphingobacteriaceae</taxon>
        <taxon>Mucilaginibacter</taxon>
    </lineage>
</organism>
<dbReference type="SUPFAM" id="SSF49464">
    <property type="entry name" value="Carboxypeptidase regulatory domain-like"/>
    <property type="match status" value="1"/>
</dbReference>
<dbReference type="PANTHER" id="PTHR30069">
    <property type="entry name" value="TONB-DEPENDENT OUTER MEMBRANE RECEPTOR"/>
    <property type="match status" value="1"/>
</dbReference>
<evidence type="ECO:0000313" key="13">
    <source>
        <dbReference type="Proteomes" id="UP000286701"/>
    </source>
</evidence>
<feature type="domain" description="TonB-dependent receptor plug" evidence="11">
    <location>
        <begin position="120"/>
        <end position="227"/>
    </location>
</feature>
<name>A0A444MSA7_9SPHI</name>
<evidence type="ECO:0000256" key="9">
    <source>
        <dbReference type="SAM" id="MobiDB-lite"/>
    </source>
</evidence>
<keyword evidence="6 8" id="KW-0472">Membrane</keyword>
<dbReference type="Gene3D" id="2.170.130.10">
    <property type="entry name" value="TonB-dependent receptor, plug domain"/>
    <property type="match status" value="1"/>
</dbReference>
<evidence type="ECO:0000259" key="11">
    <source>
        <dbReference type="Pfam" id="PF07715"/>
    </source>
</evidence>
<dbReference type="InterPro" id="IPR023996">
    <property type="entry name" value="TonB-dep_OMP_SusC/RagA"/>
</dbReference>
<accession>A0A444MSA7</accession>
<dbReference type="AlphaFoldDB" id="A0A444MSA7"/>